<dbReference type="InterPro" id="IPR036397">
    <property type="entry name" value="RNaseH_sf"/>
</dbReference>
<dbReference type="EMBL" id="CAMAPF010000934">
    <property type="protein sequence ID" value="CAH9124534.1"/>
    <property type="molecule type" value="Genomic_DNA"/>
</dbReference>
<dbReference type="GO" id="GO:0003676">
    <property type="term" value="F:nucleic acid binding"/>
    <property type="evidence" value="ECO:0007669"/>
    <property type="project" value="InterPro"/>
</dbReference>
<sequence>MSVSITSDIWHQHLGHASDGKLHHIKSLKGFSRSNNLCDPCIRAKQTRLSFPTSTIKTSRSFELIHCDIWGVYRCDSISDARYFLSIVDDFTRGVWVYLMKNKSEVPQLLIQFCKMVDTQFEQKVKRARADNGVEFK</sequence>
<organism evidence="2 3">
    <name type="scientific">Cuscuta epithymum</name>
    <dbReference type="NCBI Taxonomy" id="186058"/>
    <lineage>
        <taxon>Eukaryota</taxon>
        <taxon>Viridiplantae</taxon>
        <taxon>Streptophyta</taxon>
        <taxon>Embryophyta</taxon>
        <taxon>Tracheophyta</taxon>
        <taxon>Spermatophyta</taxon>
        <taxon>Magnoliopsida</taxon>
        <taxon>eudicotyledons</taxon>
        <taxon>Gunneridae</taxon>
        <taxon>Pentapetalae</taxon>
        <taxon>asterids</taxon>
        <taxon>lamiids</taxon>
        <taxon>Solanales</taxon>
        <taxon>Convolvulaceae</taxon>
        <taxon>Cuscuteae</taxon>
        <taxon>Cuscuta</taxon>
        <taxon>Cuscuta subgen. Cuscuta</taxon>
    </lineage>
</organism>
<dbReference type="PANTHER" id="PTHR42648:SF31">
    <property type="entry name" value="RNA-DIRECTED DNA POLYMERASE"/>
    <property type="match status" value="1"/>
</dbReference>
<keyword evidence="3" id="KW-1185">Reference proteome</keyword>
<dbReference type="Pfam" id="PF13976">
    <property type="entry name" value="gag_pre-integrs"/>
    <property type="match status" value="1"/>
</dbReference>
<reference evidence="2" key="1">
    <citation type="submission" date="2022-07" db="EMBL/GenBank/DDBJ databases">
        <authorList>
            <person name="Macas J."/>
            <person name="Novak P."/>
            <person name="Neumann P."/>
        </authorList>
    </citation>
    <scope>NUCLEOTIDE SEQUENCE</scope>
</reference>
<evidence type="ECO:0000313" key="3">
    <source>
        <dbReference type="Proteomes" id="UP001152523"/>
    </source>
</evidence>
<evidence type="ECO:0000259" key="1">
    <source>
        <dbReference type="PROSITE" id="PS50994"/>
    </source>
</evidence>
<feature type="non-terminal residue" evidence="2">
    <location>
        <position position="137"/>
    </location>
</feature>
<dbReference type="GO" id="GO:0015074">
    <property type="term" value="P:DNA integration"/>
    <property type="evidence" value="ECO:0007669"/>
    <property type="project" value="InterPro"/>
</dbReference>
<dbReference type="InterPro" id="IPR025724">
    <property type="entry name" value="GAG-pre-integrase_dom"/>
</dbReference>
<accession>A0AAV0EPN1</accession>
<dbReference type="AlphaFoldDB" id="A0AAV0EPN1"/>
<dbReference type="SUPFAM" id="SSF53098">
    <property type="entry name" value="Ribonuclease H-like"/>
    <property type="match status" value="1"/>
</dbReference>
<dbReference type="Proteomes" id="UP001152523">
    <property type="component" value="Unassembled WGS sequence"/>
</dbReference>
<proteinExistence type="predicted"/>
<dbReference type="Gene3D" id="3.30.420.10">
    <property type="entry name" value="Ribonuclease H-like superfamily/Ribonuclease H"/>
    <property type="match status" value="1"/>
</dbReference>
<gene>
    <name evidence="2" type="ORF">CEPIT_LOCUS26051</name>
</gene>
<name>A0AAV0EPN1_9ASTE</name>
<comment type="caution">
    <text evidence="2">The sequence shown here is derived from an EMBL/GenBank/DDBJ whole genome shotgun (WGS) entry which is preliminary data.</text>
</comment>
<dbReference type="InterPro" id="IPR039537">
    <property type="entry name" value="Retrotran_Ty1/copia-like"/>
</dbReference>
<dbReference type="PANTHER" id="PTHR42648">
    <property type="entry name" value="TRANSPOSASE, PUTATIVE-RELATED"/>
    <property type="match status" value="1"/>
</dbReference>
<dbReference type="InterPro" id="IPR001584">
    <property type="entry name" value="Integrase_cat-core"/>
</dbReference>
<protein>
    <recommendedName>
        <fullName evidence="1">Integrase catalytic domain-containing protein</fullName>
    </recommendedName>
</protein>
<feature type="domain" description="Integrase catalytic" evidence="1">
    <location>
        <begin position="48"/>
        <end position="137"/>
    </location>
</feature>
<dbReference type="PROSITE" id="PS50994">
    <property type="entry name" value="INTEGRASE"/>
    <property type="match status" value="1"/>
</dbReference>
<dbReference type="InterPro" id="IPR012337">
    <property type="entry name" value="RNaseH-like_sf"/>
</dbReference>
<evidence type="ECO:0000313" key="2">
    <source>
        <dbReference type="EMBL" id="CAH9124534.1"/>
    </source>
</evidence>